<evidence type="ECO:0000313" key="3">
    <source>
        <dbReference type="Proteomes" id="UP000054564"/>
    </source>
</evidence>
<evidence type="ECO:0000256" key="1">
    <source>
        <dbReference type="SAM" id="MobiDB-lite"/>
    </source>
</evidence>
<name>A0A0L0UQI9_9BASI</name>
<reference evidence="3" key="1">
    <citation type="submission" date="2014-03" db="EMBL/GenBank/DDBJ databases">
        <title>The Genome Sequence of Puccinia striiformis f. sp. tritici PST-78.</title>
        <authorList>
            <consortium name="The Broad Institute Genome Sequencing Platform"/>
            <person name="Cuomo C."/>
            <person name="Hulbert S."/>
            <person name="Chen X."/>
            <person name="Walker B."/>
            <person name="Young S.K."/>
            <person name="Zeng Q."/>
            <person name="Gargeya S."/>
            <person name="Fitzgerald M."/>
            <person name="Haas B."/>
            <person name="Abouelleil A."/>
            <person name="Alvarado L."/>
            <person name="Arachchi H.M."/>
            <person name="Berlin A.M."/>
            <person name="Chapman S.B."/>
            <person name="Goldberg J."/>
            <person name="Griggs A."/>
            <person name="Gujja S."/>
            <person name="Hansen M."/>
            <person name="Howarth C."/>
            <person name="Imamovic A."/>
            <person name="Larimer J."/>
            <person name="McCowan C."/>
            <person name="Montmayeur A."/>
            <person name="Murphy C."/>
            <person name="Neiman D."/>
            <person name="Pearson M."/>
            <person name="Priest M."/>
            <person name="Roberts A."/>
            <person name="Saif S."/>
            <person name="Shea T."/>
            <person name="Sisk P."/>
            <person name="Sykes S."/>
            <person name="Wortman J."/>
            <person name="Nusbaum C."/>
            <person name="Birren B."/>
        </authorList>
    </citation>
    <scope>NUCLEOTIDE SEQUENCE [LARGE SCALE GENOMIC DNA]</scope>
    <source>
        <strain evidence="3">race PST-78</strain>
    </source>
</reference>
<protein>
    <submittedName>
        <fullName evidence="2">Uncharacterized protein</fullName>
    </submittedName>
</protein>
<dbReference type="EMBL" id="AJIL01000583">
    <property type="protein sequence ID" value="KNE89019.1"/>
    <property type="molecule type" value="Genomic_DNA"/>
</dbReference>
<evidence type="ECO:0000313" key="2">
    <source>
        <dbReference type="EMBL" id="KNE89019.1"/>
    </source>
</evidence>
<proteinExistence type="predicted"/>
<dbReference type="AlphaFoldDB" id="A0A0L0UQI9"/>
<dbReference type="Proteomes" id="UP000054564">
    <property type="component" value="Unassembled WGS sequence"/>
</dbReference>
<sequence length="174" mass="18250">MSTISCPLFSTLSIASVSHTMSVHSTMFPVYQPFELERVMPVSSGLKTRSSNKTVLPLGGDSTPVVHAQEPALPHITQTLADCTPTAMDREPASPNLTPTPADSNPVPVDTAPSPPQSSQTRAVSKAAPVPKGPVLSRRTPTPPVSTPIPVEEAQPASRSLASIAFDVVKSSYV</sequence>
<accession>A0A0L0UQI9</accession>
<keyword evidence="3" id="KW-1185">Reference proteome</keyword>
<feature type="region of interest" description="Disordered" evidence="1">
    <location>
        <begin position="86"/>
        <end position="157"/>
    </location>
</feature>
<comment type="caution">
    <text evidence="2">The sequence shown here is derived from an EMBL/GenBank/DDBJ whole genome shotgun (WGS) entry which is preliminary data.</text>
</comment>
<organism evidence="2 3">
    <name type="scientific">Puccinia striiformis f. sp. tritici PST-78</name>
    <dbReference type="NCBI Taxonomy" id="1165861"/>
    <lineage>
        <taxon>Eukaryota</taxon>
        <taxon>Fungi</taxon>
        <taxon>Dikarya</taxon>
        <taxon>Basidiomycota</taxon>
        <taxon>Pucciniomycotina</taxon>
        <taxon>Pucciniomycetes</taxon>
        <taxon>Pucciniales</taxon>
        <taxon>Pucciniaceae</taxon>
        <taxon>Puccinia</taxon>
    </lineage>
</organism>
<gene>
    <name evidence="2" type="ORF">PSTG_17525</name>
</gene>